<dbReference type="GO" id="GO:0000287">
    <property type="term" value="F:magnesium ion binding"/>
    <property type="evidence" value="ECO:0007669"/>
    <property type="project" value="InterPro"/>
</dbReference>
<sequence length="122" mass="13635">MEKYEKTSVSLELAKEQLGKKVTVTMDRPLGTTHPKHGFVYEVNYGYIAGIKAPDGEDLDAYLLGVNKPVQSSEGVCIAIAHRRDNDDDKLIIVPEGVSMTDAEILSAIHFQERWFDTVIVR</sequence>
<dbReference type="AlphaFoldDB" id="A0A1G2SLB7"/>
<dbReference type="GO" id="GO:0006796">
    <property type="term" value="P:phosphate-containing compound metabolic process"/>
    <property type="evidence" value="ECO:0007669"/>
    <property type="project" value="InterPro"/>
</dbReference>
<accession>A0A1G2SLB7</accession>
<dbReference type="SUPFAM" id="SSF50324">
    <property type="entry name" value="Inorganic pyrophosphatase"/>
    <property type="match status" value="1"/>
</dbReference>
<dbReference type="Proteomes" id="UP000178168">
    <property type="component" value="Unassembled WGS sequence"/>
</dbReference>
<dbReference type="GO" id="GO:0004427">
    <property type="term" value="F:inorganic diphosphate phosphatase activity"/>
    <property type="evidence" value="ECO:0007669"/>
    <property type="project" value="InterPro"/>
</dbReference>
<proteinExistence type="predicted"/>
<protein>
    <recommendedName>
        <fullName evidence="3">Inorganic diphosphatase</fullName>
    </recommendedName>
</protein>
<gene>
    <name evidence="1" type="ORF">A2591_03750</name>
</gene>
<dbReference type="Gene3D" id="3.90.80.10">
    <property type="entry name" value="Inorganic pyrophosphatase"/>
    <property type="match status" value="1"/>
</dbReference>
<evidence type="ECO:0000313" key="2">
    <source>
        <dbReference type="Proteomes" id="UP000178168"/>
    </source>
</evidence>
<name>A0A1G2SLB7_9BACT</name>
<reference evidence="1 2" key="1">
    <citation type="journal article" date="2016" name="Nat. Commun.">
        <title>Thousands of microbial genomes shed light on interconnected biogeochemical processes in an aquifer system.</title>
        <authorList>
            <person name="Anantharaman K."/>
            <person name="Brown C.T."/>
            <person name="Hug L.A."/>
            <person name="Sharon I."/>
            <person name="Castelle C.J."/>
            <person name="Probst A.J."/>
            <person name="Thomas B.C."/>
            <person name="Singh A."/>
            <person name="Wilkins M.J."/>
            <person name="Karaoz U."/>
            <person name="Brodie E.L."/>
            <person name="Williams K.H."/>
            <person name="Hubbard S.S."/>
            <person name="Banfield J.F."/>
        </authorList>
    </citation>
    <scope>NUCLEOTIDE SEQUENCE [LARGE SCALE GENOMIC DNA]</scope>
</reference>
<dbReference type="GO" id="GO:0005737">
    <property type="term" value="C:cytoplasm"/>
    <property type="evidence" value="ECO:0007669"/>
    <property type="project" value="InterPro"/>
</dbReference>
<comment type="caution">
    <text evidence="1">The sequence shown here is derived from an EMBL/GenBank/DDBJ whole genome shotgun (WGS) entry which is preliminary data.</text>
</comment>
<evidence type="ECO:0000313" key="1">
    <source>
        <dbReference type="EMBL" id="OHA85847.1"/>
    </source>
</evidence>
<organism evidence="1 2">
    <name type="scientific">Candidatus Yonathbacteria bacterium RIFOXYD1_FULL_52_36</name>
    <dbReference type="NCBI Taxonomy" id="1802730"/>
    <lineage>
        <taxon>Bacteria</taxon>
        <taxon>Candidatus Yonathiibacteriota</taxon>
    </lineage>
</organism>
<dbReference type="EMBL" id="MHUZ01000014">
    <property type="protein sequence ID" value="OHA85847.1"/>
    <property type="molecule type" value="Genomic_DNA"/>
</dbReference>
<evidence type="ECO:0008006" key="3">
    <source>
        <dbReference type="Google" id="ProtNLM"/>
    </source>
</evidence>
<dbReference type="InterPro" id="IPR036649">
    <property type="entry name" value="Pyrophosphatase_sf"/>
</dbReference>
<dbReference type="STRING" id="1802730.A2591_03750"/>